<dbReference type="Gramene" id="GBG79667">
    <property type="protein sequence ID" value="GBG79667"/>
    <property type="gene ID" value="CBR_g29815"/>
</dbReference>
<evidence type="ECO:0008006" key="3">
    <source>
        <dbReference type="Google" id="ProtNLM"/>
    </source>
</evidence>
<dbReference type="PANTHER" id="PTHR30304">
    <property type="entry name" value="D-TAGATOSE-1,6-BISPHOSPHATE ALDOLASE"/>
    <property type="match status" value="1"/>
</dbReference>
<evidence type="ECO:0000313" key="2">
    <source>
        <dbReference type="Proteomes" id="UP000265515"/>
    </source>
</evidence>
<dbReference type="GO" id="GO:0008270">
    <property type="term" value="F:zinc ion binding"/>
    <property type="evidence" value="ECO:0007669"/>
    <property type="project" value="InterPro"/>
</dbReference>
<dbReference type="OMA" id="FCLNAAH"/>
<dbReference type="OrthoDB" id="1672696at2759"/>
<dbReference type="GO" id="GO:0016832">
    <property type="term" value="F:aldehyde-lyase activity"/>
    <property type="evidence" value="ECO:0007669"/>
    <property type="project" value="InterPro"/>
</dbReference>
<keyword evidence="2" id="KW-1185">Reference proteome</keyword>
<comment type="caution">
    <text evidence="1">The sequence shown here is derived from an EMBL/GenBank/DDBJ whole genome shotgun (WGS) entry which is preliminary data.</text>
</comment>
<dbReference type="GO" id="GO:0005975">
    <property type="term" value="P:carbohydrate metabolic process"/>
    <property type="evidence" value="ECO:0007669"/>
    <property type="project" value="InterPro"/>
</dbReference>
<dbReference type="EMBL" id="BFEA01000324">
    <property type="protein sequence ID" value="GBG79667.1"/>
    <property type="molecule type" value="Genomic_DNA"/>
</dbReference>
<accession>A0A388LBG4</accession>
<dbReference type="SUPFAM" id="SSF51569">
    <property type="entry name" value="Aldolase"/>
    <property type="match status" value="1"/>
</dbReference>
<dbReference type="InterPro" id="IPR013785">
    <property type="entry name" value="Aldolase_TIM"/>
</dbReference>
<dbReference type="Pfam" id="PF01116">
    <property type="entry name" value="F_bP_aldolase"/>
    <property type="match status" value="1"/>
</dbReference>
<dbReference type="Proteomes" id="UP000265515">
    <property type="component" value="Unassembled WGS sequence"/>
</dbReference>
<protein>
    <recommendedName>
        <fullName evidence="3">Fructose-bisphosphate aldolase</fullName>
    </recommendedName>
</protein>
<reference evidence="1 2" key="1">
    <citation type="journal article" date="2018" name="Cell">
        <title>The Chara Genome: Secondary Complexity and Implications for Plant Terrestrialization.</title>
        <authorList>
            <person name="Nishiyama T."/>
            <person name="Sakayama H."/>
            <person name="Vries J.D."/>
            <person name="Buschmann H."/>
            <person name="Saint-Marcoux D."/>
            <person name="Ullrich K.K."/>
            <person name="Haas F.B."/>
            <person name="Vanderstraeten L."/>
            <person name="Becker D."/>
            <person name="Lang D."/>
            <person name="Vosolsobe S."/>
            <person name="Rombauts S."/>
            <person name="Wilhelmsson P.K.I."/>
            <person name="Janitza P."/>
            <person name="Kern R."/>
            <person name="Heyl A."/>
            <person name="Rumpler F."/>
            <person name="Villalobos L.I.A.C."/>
            <person name="Clay J.M."/>
            <person name="Skokan R."/>
            <person name="Toyoda A."/>
            <person name="Suzuki Y."/>
            <person name="Kagoshima H."/>
            <person name="Schijlen E."/>
            <person name="Tajeshwar N."/>
            <person name="Catarino B."/>
            <person name="Hetherington A.J."/>
            <person name="Saltykova A."/>
            <person name="Bonnot C."/>
            <person name="Breuninger H."/>
            <person name="Symeonidi A."/>
            <person name="Radhakrishnan G.V."/>
            <person name="Van Nieuwerburgh F."/>
            <person name="Deforce D."/>
            <person name="Chang C."/>
            <person name="Karol K.G."/>
            <person name="Hedrich R."/>
            <person name="Ulvskov P."/>
            <person name="Glockner G."/>
            <person name="Delwiche C.F."/>
            <person name="Petrasek J."/>
            <person name="Van de Peer Y."/>
            <person name="Friml J."/>
            <person name="Beilby M."/>
            <person name="Dolan L."/>
            <person name="Kohara Y."/>
            <person name="Sugano S."/>
            <person name="Fujiyama A."/>
            <person name="Delaux P.-M."/>
            <person name="Quint M."/>
            <person name="TheiBen G."/>
            <person name="Hagemann M."/>
            <person name="Harholt J."/>
            <person name="Dunand C."/>
            <person name="Zachgo S."/>
            <person name="Langdale J."/>
            <person name="Maumus F."/>
            <person name="Straeten D.V.D."/>
            <person name="Gould S.B."/>
            <person name="Rensing S.A."/>
        </authorList>
    </citation>
    <scope>NUCLEOTIDE SEQUENCE [LARGE SCALE GENOMIC DNA]</scope>
    <source>
        <strain evidence="1 2">S276</strain>
    </source>
</reference>
<dbReference type="InterPro" id="IPR000771">
    <property type="entry name" value="FBA_II"/>
</dbReference>
<dbReference type="PANTHER" id="PTHR30304:SF0">
    <property type="entry name" value="D-TAGATOSE-1,6-BISPHOSPHATE ALDOLASE SUBUNIT GATY-RELATED"/>
    <property type="match status" value="1"/>
</dbReference>
<dbReference type="STRING" id="69332.A0A388LBG4"/>
<dbReference type="PIRSF" id="PIRSF001359">
    <property type="entry name" value="F_bP_aldolase_II"/>
    <property type="match status" value="1"/>
</dbReference>
<organism evidence="1 2">
    <name type="scientific">Chara braunii</name>
    <name type="common">Braun's stonewort</name>
    <dbReference type="NCBI Taxonomy" id="69332"/>
    <lineage>
        <taxon>Eukaryota</taxon>
        <taxon>Viridiplantae</taxon>
        <taxon>Streptophyta</taxon>
        <taxon>Charophyceae</taxon>
        <taxon>Charales</taxon>
        <taxon>Characeae</taxon>
        <taxon>Chara</taxon>
    </lineage>
</organism>
<dbReference type="InterPro" id="IPR050246">
    <property type="entry name" value="Class_II_FBP_aldolase"/>
</dbReference>
<dbReference type="Gene3D" id="3.20.20.70">
    <property type="entry name" value="Aldolase class I"/>
    <property type="match status" value="1"/>
</dbReference>
<sequence>MRNEDEHKKRATRLRPFTSDSELCSVQRQEIVRKWDSKHGFHSVMVDGSHLPFEENVALTKRIVDIAHGRGITVEAELGRLSGSEDGLTVYEYEAKLTDVEQAKRFATETGVDALAVCVGNVHGKYPTSGPKLDLSRLKALHMAFAKSGPALVMHGASGLPPPVIQECISLGITKFNVNTELREAYMQAVSNPQRELINAMDMAVAAMEAVVAQKLAMFRSVGKSCH</sequence>
<dbReference type="AlphaFoldDB" id="A0A388LBG4"/>
<evidence type="ECO:0000313" key="1">
    <source>
        <dbReference type="EMBL" id="GBG79667.1"/>
    </source>
</evidence>
<gene>
    <name evidence="1" type="ORF">CBR_g29815</name>
</gene>
<proteinExistence type="predicted"/>
<name>A0A388LBG4_CHABU</name>